<keyword evidence="3" id="KW-1185">Reference proteome</keyword>
<proteinExistence type="predicted"/>
<accession>A0A0C3F6E3</accession>
<dbReference type="InterPro" id="IPR050228">
    <property type="entry name" value="Carboxylesterase_BioH"/>
</dbReference>
<organism evidence="2 3">
    <name type="scientific">Piloderma croceum (strain F 1598)</name>
    <dbReference type="NCBI Taxonomy" id="765440"/>
    <lineage>
        <taxon>Eukaryota</taxon>
        <taxon>Fungi</taxon>
        <taxon>Dikarya</taxon>
        <taxon>Basidiomycota</taxon>
        <taxon>Agaricomycotina</taxon>
        <taxon>Agaricomycetes</taxon>
        <taxon>Agaricomycetidae</taxon>
        <taxon>Atheliales</taxon>
        <taxon>Atheliaceae</taxon>
        <taxon>Piloderma</taxon>
    </lineage>
</organism>
<dbReference type="Proteomes" id="UP000054166">
    <property type="component" value="Unassembled WGS sequence"/>
</dbReference>
<dbReference type="PANTHER" id="PTHR43194">
    <property type="entry name" value="HYDROLASE ALPHA/BETA FOLD FAMILY"/>
    <property type="match status" value="1"/>
</dbReference>
<dbReference type="EMBL" id="KN833005">
    <property type="protein sequence ID" value="KIM80190.1"/>
    <property type="molecule type" value="Genomic_DNA"/>
</dbReference>
<dbReference type="AlphaFoldDB" id="A0A0C3F6E3"/>
<dbReference type="SUPFAM" id="SSF53474">
    <property type="entry name" value="alpha/beta-Hydrolases"/>
    <property type="match status" value="1"/>
</dbReference>
<dbReference type="InParanoid" id="A0A0C3F6E3"/>
<protein>
    <recommendedName>
        <fullName evidence="1">AB hydrolase-1 domain-containing protein</fullName>
    </recommendedName>
</protein>
<reference evidence="2 3" key="1">
    <citation type="submission" date="2014-04" db="EMBL/GenBank/DDBJ databases">
        <authorList>
            <consortium name="DOE Joint Genome Institute"/>
            <person name="Kuo A."/>
            <person name="Tarkka M."/>
            <person name="Buscot F."/>
            <person name="Kohler A."/>
            <person name="Nagy L.G."/>
            <person name="Floudas D."/>
            <person name="Copeland A."/>
            <person name="Barry K.W."/>
            <person name="Cichocki N."/>
            <person name="Veneault-Fourrey C."/>
            <person name="LaButti K."/>
            <person name="Lindquist E.A."/>
            <person name="Lipzen A."/>
            <person name="Lundell T."/>
            <person name="Morin E."/>
            <person name="Murat C."/>
            <person name="Sun H."/>
            <person name="Tunlid A."/>
            <person name="Henrissat B."/>
            <person name="Grigoriev I.V."/>
            <person name="Hibbett D.S."/>
            <person name="Martin F."/>
            <person name="Nordberg H.P."/>
            <person name="Cantor M.N."/>
            <person name="Hua S.X."/>
        </authorList>
    </citation>
    <scope>NUCLEOTIDE SEQUENCE [LARGE SCALE GENOMIC DNA]</scope>
    <source>
        <strain evidence="2 3">F 1598</strain>
    </source>
</reference>
<dbReference type="PRINTS" id="PR00412">
    <property type="entry name" value="EPOXHYDRLASE"/>
</dbReference>
<dbReference type="InterPro" id="IPR000073">
    <property type="entry name" value="AB_hydrolase_1"/>
</dbReference>
<evidence type="ECO:0000313" key="2">
    <source>
        <dbReference type="EMBL" id="KIM80190.1"/>
    </source>
</evidence>
<sequence length="262" mass="28776">MSHLPPVTQWGPPTAAKRALCIHGLCSSSQIWHYVANSLVDQGYQVIAPDLIGHGMAPASKDYSIEAMANALLPLLSSSPPFDLVVGHSLGTLVVLFLLPNLRFAGRGRVVLIDPPLEIGTGEPLEMTRKACVDQVLDIKSVQEYMTQMNWTEADAVWRILGLQLCKPEMINTFFDHNMSAPWSFTPMLPDSSSSFETVIIGADIALGGIFTPDEAEVLSRTHPHVKTRFITGASHLMFQDIPVKDLVVDEILGKEGHRLKR</sequence>
<dbReference type="InterPro" id="IPR000639">
    <property type="entry name" value="Epox_hydrolase-like"/>
</dbReference>
<evidence type="ECO:0000259" key="1">
    <source>
        <dbReference type="Pfam" id="PF12697"/>
    </source>
</evidence>
<evidence type="ECO:0000313" key="3">
    <source>
        <dbReference type="Proteomes" id="UP000054166"/>
    </source>
</evidence>
<gene>
    <name evidence="2" type="ORF">PILCRDRAFT_89766</name>
</gene>
<feature type="domain" description="AB hydrolase-1" evidence="1">
    <location>
        <begin position="20"/>
        <end position="241"/>
    </location>
</feature>
<dbReference type="STRING" id="765440.A0A0C3F6E3"/>
<name>A0A0C3F6E3_PILCF</name>
<dbReference type="HOGENOM" id="CLU_020336_31_1_1"/>
<reference evidence="3" key="2">
    <citation type="submission" date="2015-01" db="EMBL/GenBank/DDBJ databases">
        <title>Evolutionary Origins and Diversification of the Mycorrhizal Mutualists.</title>
        <authorList>
            <consortium name="DOE Joint Genome Institute"/>
            <consortium name="Mycorrhizal Genomics Consortium"/>
            <person name="Kohler A."/>
            <person name="Kuo A."/>
            <person name="Nagy L.G."/>
            <person name="Floudas D."/>
            <person name="Copeland A."/>
            <person name="Barry K.W."/>
            <person name="Cichocki N."/>
            <person name="Veneault-Fourrey C."/>
            <person name="LaButti K."/>
            <person name="Lindquist E.A."/>
            <person name="Lipzen A."/>
            <person name="Lundell T."/>
            <person name="Morin E."/>
            <person name="Murat C."/>
            <person name="Riley R."/>
            <person name="Ohm R."/>
            <person name="Sun H."/>
            <person name="Tunlid A."/>
            <person name="Henrissat B."/>
            <person name="Grigoriev I.V."/>
            <person name="Hibbett D.S."/>
            <person name="Martin F."/>
        </authorList>
    </citation>
    <scope>NUCLEOTIDE SEQUENCE [LARGE SCALE GENOMIC DNA]</scope>
    <source>
        <strain evidence="3">F 1598</strain>
    </source>
</reference>
<dbReference type="Gene3D" id="3.40.50.1820">
    <property type="entry name" value="alpha/beta hydrolase"/>
    <property type="match status" value="1"/>
</dbReference>
<dbReference type="InterPro" id="IPR029058">
    <property type="entry name" value="AB_hydrolase_fold"/>
</dbReference>
<dbReference type="OrthoDB" id="10249433at2759"/>
<dbReference type="GO" id="GO:0003824">
    <property type="term" value="F:catalytic activity"/>
    <property type="evidence" value="ECO:0007669"/>
    <property type="project" value="InterPro"/>
</dbReference>
<dbReference type="PANTHER" id="PTHR43194:SF2">
    <property type="entry name" value="PEROXISOMAL MEMBRANE PROTEIN LPX1"/>
    <property type="match status" value="1"/>
</dbReference>
<dbReference type="Pfam" id="PF12697">
    <property type="entry name" value="Abhydrolase_6"/>
    <property type="match status" value="1"/>
</dbReference>